<dbReference type="Proteomes" id="UP000189796">
    <property type="component" value="Chromosome I"/>
</dbReference>
<feature type="chain" id="PRO_5013042014" evidence="2">
    <location>
        <begin position="30"/>
        <end position="250"/>
    </location>
</feature>
<name>A0A1M5I0M2_9BRAD</name>
<reference evidence="3 4" key="1">
    <citation type="submission" date="2016-11" db="EMBL/GenBank/DDBJ databases">
        <authorList>
            <person name="Jaros S."/>
            <person name="Januszkiewicz K."/>
            <person name="Wedrychowicz H."/>
        </authorList>
    </citation>
    <scope>NUCLEOTIDE SEQUENCE [LARGE SCALE GENOMIC DNA]</scope>
    <source>
        <strain evidence="3 4">GAS138</strain>
    </source>
</reference>
<evidence type="ECO:0000313" key="3">
    <source>
        <dbReference type="EMBL" id="SHG21692.1"/>
    </source>
</evidence>
<dbReference type="InterPro" id="IPR036412">
    <property type="entry name" value="HAD-like_sf"/>
</dbReference>
<sequence>MKRTERNRTLLIAASVVVSLATAPGLALAAPADCPAPVPNHIPEPPPGTLNVGTIKTLLRDYHDKYYNDDLAAVFDAARKLVEQRASQSKRPALVLDIDETSLTNWPNLAADDFGFVAGGSCDVLPAGPCGFNRWILKSSAEAIEPARKLFEAAKASGVAVIFITGRPDSQRDATIINLDHAGYDGWTELRTRPDRDNFPTVQAYKTAERIKVEAEGYTIIANAGDQMSDIDGEHGGCTFKVPNPFYFIP</sequence>
<dbReference type="AlphaFoldDB" id="A0A1M5I0M2"/>
<evidence type="ECO:0000256" key="1">
    <source>
        <dbReference type="ARBA" id="ARBA00022729"/>
    </source>
</evidence>
<dbReference type="InterPro" id="IPR005519">
    <property type="entry name" value="Acid_phosphat_B-like"/>
</dbReference>
<dbReference type="InterPro" id="IPR023214">
    <property type="entry name" value="HAD_sf"/>
</dbReference>
<dbReference type="PANTHER" id="PTHR31284:SF10">
    <property type="entry name" value="ACID PHOSPHATASE-LIKE PROTEIN"/>
    <property type="match status" value="1"/>
</dbReference>
<keyword evidence="1 2" id="KW-0732">Signal</keyword>
<protein>
    <submittedName>
        <fullName evidence="3">HAD superfamily, subfamily IIIB (Acid phosphatase)</fullName>
    </submittedName>
</protein>
<evidence type="ECO:0000256" key="2">
    <source>
        <dbReference type="SAM" id="SignalP"/>
    </source>
</evidence>
<dbReference type="PANTHER" id="PTHR31284">
    <property type="entry name" value="ACID PHOSPHATASE-LIKE PROTEIN"/>
    <property type="match status" value="1"/>
</dbReference>
<evidence type="ECO:0000313" key="4">
    <source>
        <dbReference type="Proteomes" id="UP000189796"/>
    </source>
</evidence>
<feature type="signal peptide" evidence="2">
    <location>
        <begin position="1"/>
        <end position="29"/>
    </location>
</feature>
<gene>
    <name evidence="3" type="ORF">SAMN05443248_0735</name>
</gene>
<organism evidence="3 4">
    <name type="scientific">Bradyrhizobium erythrophlei</name>
    <dbReference type="NCBI Taxonomy" id="1437360"/>
    <lineage>
        <taxon>Bacteria</taxon>
        <taxon>Pseudomonadati</taxon>
        <taxon>Pseudomonadota</taxon>
        <taxon>Alphaproteobacteria</taxon>
        <taxon>Hyphomicrobiales</taxon>
        <taxon>Nitrobacteraceae</taxon>
        <taxon>Bradyrhizobium</taxon>
    </lineage>
</organism>
<dbReference type="RefSeq" id="WP_172842473.1">
    <property type="nucleotide sequence ID" value="NZ_LT670817.1"/>
</dbReference>
<dbReference type="SUPFAM" id="SSF56784">
    <property type="entry name" value="HAD-like"/>
    <property type="match status" value="1"/>
</dbReference>
<proteinExistence type="predicted"/>
<accession>A0A1M5I0M2</accession>
<dbReference type="EMBL" id="LT670817">
    <property type="protein sequence ID" value="SHG21692.1"/>
    <property type="molecule type" value="Genomic_DNA"/>
</dbReference>
<dbReference type="Gene3D" id="3.40.50.1000">
    <property type="entry name" value="HAD superfamily/HAD-like"/>
    <property type="match status" value="1"/>
</dbReference>
<dbReference type="Pfam" id="PF03767">
    <property type="entry name" value="Acid_phosphat_B"/>
    <property type="match status" value="1"/>
</dbReference>